<evidence type="ECO:0000256" key="3">
    <source>
        <dbReference type="ARBA" id="ARBA00022448"/>
    </source>
</evidence>
<dbReference type="PROSITE" id="PS50222">
    <property type="entry name" value="EF_HAND_2"/>
    <property type="match status" value="1"/>
</dbReference>
<evidence type="ECO:0000256" key="5">
    <source>
        <dbReference type="ARBA" id="ARBA00022989"/>
    </source>
</evidence>
<keyword evidence="3" id="KW-0813">Transport</keyword>
<gene>
    <name evidence="10" type="primary">LOC108630162</name>
</gene>
<dbReference type="GO" id="GO:0015141">
    <property type="term" value="F:succinate transmembrane transporter activity"/>
    <property type="evidence" value="ECO:0007669"/>
    <property type="project" value="TreeGrafter"/>
</dbReference>
<evidence type="ECO:0000256" key="1">
    <source>
        <dbReference type="ARBA" id="ARBA00004141"/>
    </source>
</evidence>
<feature type="transmembrane region" description="Helical" evidence="7">
    <location>
        <begin position="936"/>
        <end position="956"/>
    </location>
</feature>
<comment type="subcellular location">
    <subcellularLocation>
        <location evidence="1">Membrane</location>
        <topology evidence="1">Multi-pass membrane protein</topology>
    </subcellularLocation>
</comment>
<dbReference type="RefSeq" id="XP_017888735.1">
    <property type="nucleotide sequence ID" value="XM_018033246.2"/>
</dbReference>
<dbReference type="KEGG" id="ccal:108630162"/>
<organism evidence="9 10">
    <name type="scientific">Ceratina calcarata</name>
    <dbReference type="NCBI Taxonomy" id="156304"/>
    <lineage>
        <taxon>Eukaryota</taxon>
        <taxon>Metazoa</taxon>
        <taxon>Ecdysozoa</taxon>
        <taxon>Arthropoda</taxon>
        <taxon>Hexapoda</taxon>
        <taxon>Insecta</taxon>
        <taxon>Pterygota</taxon>
        <taxon>Neoptera</taxon>
        <taxon>Endopterygota</taxon>
        <taxon>Hymenoptera</taxon>
        <taxon>Apocrita</taxon>
        <taxon>Aculeata</taxon>
        <taxon>Apoidea</taxon>
        <taxon>Anthophila</taxon>
        <taxon>Apidae</taxon>
        <taxon>Ceratina</taxon>
        <taxon>Zadontomerus</taxon>
    </lineage>
</organism>
<name>A0AAJ7NCQ0_9HYME</name>
<feature type="transmembrane region" description="Helical" evidence="7">
    <location>
        <begin position="834"/>
        <end position="857"/>
    </location>
</feature>
<dbReference type="Proteomes" id="UP000694925">
    <property type="component" value="Unplaced"/>
</dbReference>
<evidence type="ECO:0000256" key="4">
    <source>
        <dbReference type="ARBA" id="ARBA00022692"/>
    </source>
</evidence>
<dbReference type="PANTHER" id="PTHR10283:SF82">
    <property type="entry name" value="SOLUTE CARRIER FAMILY 13 MEMBER 2"/>
    <property type="match status" value="1"/>
</dbReference>
<proteinExistence type="inferred from homology"/>
<evidence type="ECO:0000256" key="7">
    <source>
        <dbReference type="SAM" id="Phobius"/>
    </source>
</evidence>
<feature type="transmembrane region" description="Helical" evidence="7">
    <location>
        <begin position="1024"/>
        <end position="1054"/>
    </location>
</feature>
<dbReference type="GeneID" id="108630162"/>
<evidence type="ECO:0000259" key="8">
    <source>
        <dbReference type="PROSITE" id="PS50222"/>
    </source>
</evidence>
<dbReference type="InterPro" id="IPR031312">
    <property type="entry name" value="Na/sul_symport_CS"/>
</dbReference>
<dbReference type="Pfam" id="PF00939">
    <property type="entry name" value="Na_sulph_symp"/>
    <property type="match status" value="1"/>
</dbReference>
<dbReference type="CDD" id="cd01115">
    <property type="entry name" value="SLC13_permease"/>
    <property type="match status" value="1"/>
</dbReference>
<evidence type="ECO:0000313" key="10">
    <source>
        <dbReference type="RefSeq" id="XP_017888735.1"/>
    </source>
</evidence>
<feature type="domain" description="EF-hand" evidence="8">
    <location>
        <begin position="260"/>
        <end position="295"/>
    </location>
</feature>
<dbReference type="AlphaFoldDB" id="A0AAJ7NCQ0"/>
<accession>A0AAJ7NCQ0</accession>
<dbReference type="InterPro" id="IPR001898">
    <property type="entry name" value="SLC13A/DASS"/>
</dbReference>
<dbReference type="FunFam" id="3.40.50.450:FF:000017">
    <property type="entry name" value="Raw, isoform D"/>
    <property type="match status" value="1"/>
</dbReference>
<feature type="transmembrane region" description="Helical" evidence="7">
    <location>
        <begin position="636"/>
        <end position="666"/>
    </location>
</feature>
<dbReference type="InterPro" id="IPR002048">
    <property type="entry name" value="EF_hand_dom"/>
</dbReference>
<feature type="transmembrane region" description="Helical" evidence="7">
    <location>
        <begin position="605"/>
        <end position="624"/>
    </location>
</feature>
<dbReference type="Pfam" id="PF15891">
    <property type="entry name" value="Nuc_deoxyri_tr2"/>
    <property type="match status" value="1"/>
</dbReference>
<evidence type="ECO:0000313" key="9">
    <source>
        <dbReference type="Proteomes" id="UP000694925"/>
    </source>
</evidence>
<reference evidence="10" key="1">
    <citation type="submission" date="2025-08" db="UniProtKB">
        <authorList>
            <consortium name="RefSeq"/>
        </authorList>
    </citation>
    <scope>IDENTIFICATION</scope>
    <source>
        <tissue evidence="10">Whole body</tissue>
    </source>
</reference>
<dbReference type="InterPro" id="IPR039470">
    <property type="entry name" value="Nuc_deoxyri_tr2"/>
</dbReference>
<feature type="transmembrane region" description="Helical" evidence="7">
    <location>
        <begin position="1066"/>
        <end position="1084"/>
    </location>
</feature>
<feature type="transmembrane region" description="Helical" evidence="7">
    <location>
        <begin position="984"/>
        <end position="1004"/>
    </location>
</feature>
<evidence type="ECO:0000256" key="2">
    <source>
        <dbReference type="ARBA" id="ARBA00006772"/>
    </source>
</evidence>
<dbReference type="PROSITE" id="PS01271">
    <property type="entry name" value="NA_SULFATE"/>
    <property type="match status" value="1"/>
</dbReference>
<keyword evidence="6 7" id="KW-0472">Membrane</keyword>
<dbReference type="GO" id="GO:0005886">
    <property type="term" value="C:plasma membrane"/>
    <property type="evidence" value="ECO:0007669"/>
    <property type="project" value="TreeGrafter"/>
</dbReference>
<dbReference type="PANTHER" id="PTHR10283">
    <property type="entry name" value="SOLUTE CARRIER FAMILY 13 MEMBER"/>
    <property type="match status" value="1"/>
</dbReference>
<keyword evidence="9" id="KW-1185">Reference proteome</keyword>
<evidence type="ECO:0000256" key="6">
    <source>
        <dbReference type="ARBA" id="ARBA00023136"/>
    </source>
</evidence>
<keyword evidence="4 7" id="KW-0812">Transmembrane</keyword>
<feature type="transmembrane region" description="Helical" evidence="7">
    <location>
        <begin position="686"/>
        <end position="711"/>
    </location>
</feature>
<protein>
    <submittedName>
        <fullName evidence="10">Uncharacterized protein LOC108630162</fullName>
    </submittedName>
</protein>
<keyword evidence="5 7" id="KW-1133">Transmembrane helix</keyword>
<feature type="transmembrane region" description="Helical" evidence="7">
    <location>
        <begin position="1104"/>
        <end position="1125"/>
    </location>
</feature>
<dbReference type="GO" id="GO:0015137">
    <property type="term" value="F:citrate transmembrane transporter activity"/>
    <property type="evidence" value="ECO:0007669"/>
    <property type="project" value="TreeGrafter"/>
</dbReference>
<dbReference type="GO" id="GO:0005509">
    <property type="term" value="F:calcium ion binding"/>
    <property type="evidence" value="ECO:0007669"/>
    <property type="project" value="InterPro"/>
</dbReference>
<comment type="similarity">
    <text evidence="2">Belongs to the SLC13A/DASS transporter (TC 2.A.47) family. NADC subfamily.</text>
</comment>
<feature type="transmembrane region" description="Helical" evidence="7">
    <location>
        <begin position="897"/>
        <end position="916"/>
    </location>
</feature>
<dbReference type="Gene3D" id="3.40.50.450">
    <property type="match status" value="1"/>
</dbReference>
<sequence length="1140" mass="126520">MLTDWNRIYGHEARIMLLLANWMGTCREQQLIKTDSNPGPNVCRMLQGVCILLIELACSRGERTAASMSATRPLHCDGKDINYKSGPNRMAYEVFLGGSCNPTTWRSEIAIPTLQRLGITYYNPQVSQWGPELIAQEHEAKQTAKVLLFVIDNQTRNSAGIIEAAQLAATRRESLVLVIYPYRQGQTILGETVSIQEYYDLMNGLSVLQYLMERQRIPIFESLSIALNCTSKILREDINVQDLHSEDGIRPIKLYGQNGTDVVTLREIFKSVDINDSGSVNLQEAWIALQSNLKCNVSSDLLNVVNKSETYRTLIDGGFPAKRDSTDLRINFEQFCALAAESTWRTKSNGVSCESEIPSVWSILCRKASKFLRRAIVQPFNRFLDWTNSFVPESEKRDLYVGVIGKDQFWLESTAAPSIESVGLSLFRTNLNEYNVKVLPQELQRMKNSRLILLVVPQHARGSALVALAAHLIGLRAKIVLCVQTLPEGCVVSGEKLTEQAIKDYNRGRMYLSDYAMREGVPVFQNIADALQHAIQLVQHLRIPSVTERRSQVSLSFSGSGLTTVISTSAMATQPDALHPEVVDAARNRRRNDGFVRPLTRFLSLYWRSIVIVLWPLILLPIVLVETGEATAMRCLYVVGLMAMFWVTEVLPLPITGLLPVVLYPLMGIMDTNTTCICYMNDTTMMFIGSMVIAIAIENSGLHMRIALLIIKTVGCSHRRLTFGLFCVTMFLSMWISNTAATAMMLPIVETVLLELETQGLGDMFVREENKGGEEGTESAKRPTNITMVYYLVASYASSLGGIGTLVGTGTNLTLKGFFEKRFPNSQGISLTSWMLYSVPPMLLMGLLTWLWLHVVYMGMFRPKSKDALAADIGEQGERVAAAVIDKKYKELGPITWHESVVGFLFVSVVLLWFFRSPGFVPGWPTYITDSKVKDSTAAALVTILFFVLPSKLDFLRSFDSEPKNRPNKVSPSMVTWKMIQQKMHWSLILVLGGGFAISAGSTSSKLSSIIGNALSSLKSINPFAILCTVCVFAEMVTELTSNVAVANIILPVLAEMCIAIRIHPLYLMMPAALCCSFSFHLPVGTPPNAIVTAAGQIRTRDLAIAGIGPSVITLLITTVAFSTWGSYIFDLSEFPDWAT</sequence>